<dbReference type="GO" id="GO:0005576">
    <property type="term" value="C:extracellular region"/>
    <property type="evidence" value="ECO:0007669"/>
    <property type="project" value="UniProtKB-SubCell"/>
</dbReference>
<dbReference type="GO" id="GO:0005198">
    <property type="term" value="F:structural molecule activity"/>
    <property type="evidence" value="ECO:0007669"/>
    <property type="project" value="UniProtKB-UniRule"/>
</dbReference>
<evidence type="ECO:0000256" key="3">
    <source>
        <dbReference type="RuleBase" id="RU362073"/>
    </source>
</evidence>
<comment type="caution">
    <text evidence="6">The sequence shown here is derived from an EMBL/GenBank/DDBJ whole genome shotgun (WGS) entry which is preliminary data.</text>
</comment>
<evidence type="ECO:0000256" key="1">
    <source>
        <dbReference type="ARBA" id="ARBA00005709"/>
    </source>
</evidence>
<keyword evidence="2 3" id="KW-0975">Bacterial flagellum</keyword>
<dbReference type="AlphaFoldDB" id="A0A4R6RM90"/>
<dbReference type="RefSeq" id="WP_126541623.1">
    <property type="nucleotide sequence ID" value="NZ_BSPM01000008.1"/>
</dbReference>
<accession>A0A4R6RM90</accession>
<dbReference type="SUPFAM" id="SSF64518">
    <property type="entry name" value="Phase 1 flagellin"/>
    <property type="match status" value="1"/>
</dbReference>
<dbReference type="OrthoDB" id="9808068at2"/>
<name>A0A4R6RM90_9HYPH</name>
<dbReference type="PANTHER" id="PTHR42792">
    <property type="entry name" value="FLAGELLIN"/>
    <property type="match status" value="1"/>
</dbReference>
<comment type="function">
    <text evidence="3">Flagellin is the subunit protein which polymerizes to form the filaments of bacterial flagella.</text>
</comment>
<gene>
    <name evidence="6" type="ORF">EDD54_1551</name>
</gene>
<feature type="domain" description="Flagellin C-terminal" evidence="5">
    <location>
        <begin position="200"/>
        <end position="284"/>
    </location>
</feature>
<evidence type="ECO:0000256" key="2">
    <source>
        <dbReference type="ARBA" id="ARBA00023143"/>
    </source>
</evidence>
<reference evidence="6 7" key="1">
    <citation type="submission" date="2019-03" db="EMBL/GenBank/DDBJ databases">
        <title>Genomic Encyclopedia of Type Strains, Phase IV (KMG-IV): sequencing the most valuable type-strain genomes for metagenomic binning, comparative biology and taxonomic classification.</title>
        <authorList>
            <person name="Goeker M."/>
        </authorList>
    </citation>
    <scope>NUCLEOTIDE SEQUENCE [LARGE SCALE GENOMIC DNA]</scope>
    <source>
        <strain evidence="6 7">DSM 102969</strain>
    </source>
</reference>
<dbReference type="Pfam" id="PF00669">
    <property type="entry name" value="Flagellin_N"/>
    <property type="match status" value="1"/>
</dbReference>
<evidence type="ECO:0000313" key="7">
    <source>
        <dbReference type="Proteomes" id="UP000294547"/>
    </source>
</evidence>
<evidence type="ECO:0000259" key="5">
    <source>
        <dbReference type="Pfam" id="PF00700"/>
    </source>
</evidence>
<keyword evidence="7" id="KW-1185">Reference proteome</keyword>
<dbReference type="GO" id="GO:0009288">
    <property type="term" value="C:bacterial-type flagellum"/>
    <property type="evidence" value="ECO:0007669"/>
    <property type="project" value="UniProtKB-SubCell"/>
</dbReference>
<dbReference type="EMBL" id="SNXY01000006">
    <property type="protein sequence ID" value="TDP87652.1"/>
    <property type="molecule type" value="Genomic_DNA"/>
</dbReference>
<proteinExistence type="inferred from homology"/>
<evidence type="ECO:0000259" key="4">
    <source>
        <dbReference type="Pfam" id="PF00669"/>
    </source>
</evidence>
<organism evidence="6 7">
    <name type="scientific">Oharaeibacter diazotrophicus</name>
    <dbReference type="NCBI Taxonomy" id="1920512"/>
    <lineage>
        <taxon>Bacteria</taxon>
        <taxon>Pseudomonadati</taxon>
        <taxon>Pseudomonadota</taxon>
        <taxon>Alphaproteobacteria</taxon>
        <taxon>Hyphomicrobiales</taxon>
        <taxon>Pleomorphomonadaceae</taxon>
        <taxon>Oharaeibacter</taxon>
    </lineage>
</organism>
<dbReference type="Proteomes" id="UP000294547">
    <property type="component" value="Unassembled WGS sequence"/>
</dbReference>
<sequence>MSSVTLAAGVRANLLALQQTSTQQELVQNRLATGKKVNSALDNPNSYFTAAALNDRGQDLTNLLDDMGQAVQTLKAADEGIQAITKLAEAAKAKANQALASSSATDRETYASEYNKLLGQIEDIAEDSGYKGKNLLKGDDLKVIFNERTSSAQNFLTISGIDYTDSTITRASSGLELTDITSGDWTLGTTGDAAIGTAIDSINGALSQLRVQSATFGTNLSSVQIRQDYTKSFVNTLQSGADKLTLADQNEEGAKLLALNTRQQLSSTALSFASQADQNVLRLLG</sequence>
<comment type="similarity">
    <text evidence="1 3">Belongs to the bacterial flagellin family.</text>
</comment>
<comment type="subcellular location">
    <subcellularLocation>
        <location evidence="3">Secreted</location>
    </subcellularLocation>
    <subcellularLocation>
        <location evidence="3">Bacterial flagellum</location>
    </subcellularLocation>
</comment>
<dbReference type="InterPro" id="IPR001492">
    <property type="entry name" value="Flagellin"/>
</dbReference>
<protein>
    <recommendedName>
        <fullName evidence="3">Flagellin</fullName>
    </recommendedName>
</protein>
<keyword evidence="6" id="KW-0282">Flagellum</keyword>
<keyword evidence="6" id="KW-0966">Cell projection</keyword>
<dbReference type="InterPro" id="IPR001029">
    <property type="entry name" value="Flagellin_N"/>
</dbReference>
<keyword evidence="3" id="KW-0964">Secreted</keyword>
<dbReference type="Gene3D" id="1.20.1330.10">
    <property type="entry name" value="f41 fragment of flagellin, N-terminal domain"/>
    <property type="match status" value="1"/>
</dbReference>
<dbReference type="PANTHER" id="PTHR42792:SF2">
    <property type="entry name" value="FLAGELLIN"/>
    <property type="match status" value="1"/>
</dbReference>
<dbReference type="Pfam" id="PF00700">
    <property type="entry name" value="Flagellin_C"/>
    <property type="match status" value="1"/>
</dbReference>
<evidence type="ECO:0000313" key="6">
    <source>
        <dbReference type="EMBL" id="TDP87652.1"/>
    </source>
</evidence>
<keyword evidence="6" id="KW-0969">Cilium</keyword>
<dbReference type="InterPro" id="IPR046358">
    <property type="entry name" value="Flagellin_C"/>
</dbReference>
<feature type="domain" description="Flagellin N-terminal" evidence="4">
    <location>
        <begin position="15"/>
        <end position="138"/>
    </location>
</feature>